<dbReference type="RefSeq" id="WP_341418880.1">
    <property type="nucleotide sequence ID" value="NZ_JBBPCC010000023.1"/>
</dbReference>
<feature type="region of interest" description="Disordered" evidence="1">
    <location>
        <begin position="1"/>
        <end position="24"/>
    </location>
</feature>
<name>A0ABU9DSA8_9BACL</name>
<evidence type="ECO:0000256" key="1">
    <source>
        <dbReference type="SAM" id="MobiDB-lite"/>
    </source>
</evidence>
<dbReference type="InterPro" id="IPR005186">
    <property type="entry name" value="FlaG"/>
</dbReference>
<dbReference type="Pfam" id="PF03646">
    <property type="entry name" value="FlaG"/>
    <property type="match status" value="1"/>
</dbReference>
<evidence type="ECO:0000313" key="2">
    <source>
        <dbReference type="EMBL" id="MEK8131749.1"/>
    </source>
</evidence>
<dbReference type="EMBL" id="JBBPCC010000023">
    <property type="protein sequence ID" value="MEK8131749.1"/>
    <property type="molecule type" value="Genomic_DNA"/>
</dbReference>
<dbReference type="PANTHER" id="PTHR37166:SF1">
    <property type="entry name" value="PROTEIN FLAG"/>
    <property type="match status" value="1"/>
</dbReference>
<feature type="compositionally biased region" description="Polar residues" evidence="1">
    <location>
        <begin position="7"/>
        <end position="24"/>
    </location>
</feature>
<keyword evidence="2" id="KW-0966">Cell projection</keyword>
<reference evidence="2 3" key="1">
    <citation type="submission" date="2024-04" db="EMBL/GenBank/DDBJ databases">
        <title>draft genome sequnece of Paenibacillus filicis.</title>
        <authorList>
            <person name="Kim D.-U."/>
        </authorList>
    </citation>
    <scope>NUCLEOTIDE SEQUENCE [LARGE SCALE GENOMIC DNA]</scope>
    <source>
        <strain evidence="2 3">KACC14197</strain>
    </source>
</reference>
<keyword evidence="2" id="KW-0969">Cilium</keyword>
<organism evidence="2 3">
    <name type="scientific">Paenibacillus filicis</name>
    <dbReference type="NCBI Taxonomy" id="669464"/>
    <lineage>
        <taxon>Bacteria</taxon>
        <taxon>Bacillati</taxon>
        <taxon>Bacillota</taxon>
        <taxon>Bacilli</taxon>
        <taxon>Bacillales</taxon>
        <taxon>Paenibacillaceae</taxon>
        <taxon>Paenibacillus</taxon>
    </lineage>
</organism>
<protein>
    <submittedName>
        <fullName evidence="2">Flagellar protein FlaG</fullName>
    </submittedName>
</protein>
<keyword evidence="3" id="KW-1185">Reference proteome</keyword>
<comment type="caution">
    <text evidence="2">The sequence shown here is derived from an EMBL/GenBank/DDBJ whole genome shotgun (WGS) entry which is preliminary data.</text>
</comment>
<dbReference type="PANTHER" id="PTHR37166">
    <property type="entry name" value="PROTEIN FLAG"/>
    <property type="match status" value="1"/>
</dbReference>
<sequence>MDFPSIGANSITSVDRQGNDLNTGKTRDSVQLELDMVGVSILQSVQTTDQIKQLELQGGKVDISDQHLIKMIEKAVKAVQGHSTSLDISVHKQTKQLMVKVVERDTGKVIREVPPEKSLDFVASIWKTIGIIVDEKG</sequence>
<proteinExistence type="predicted"/>
<keyword evidence="2" id="KW-0282">Flagellum</keyword>
<evidence type="ECO:0000313" key="3">
    <source>
        <dbReference type="Proteomes" id="UP001469365"/>
    </source>
</evidence>
<accession>A0ABU9DSA8</accession>
<dbReference type="Proteomes" id="UP001469365">
    <property type="component" value="Unassembled WGS sequence"/>
</dbReference>
<dbReference type="Gene3D" id="3.30.160.170">
    <property type="entry name" value="FlaG-like"/>
    <property type="match status" value="1"/>
</dbReference>
<dbReference type="SUPFAM" id="SSF160214">
    <property type="entry name" value="FlaG-like"/>
    <property type="match status" value="1"/>
</dbReference>
<dbReference type="InterPro" id="IPR035924">
    <property type="entry name" value="FlaG-like_sf"/>
</dbReference>
<gene>
    <name evidence="2" type="ORF">WMW72_27960</name>
</gene>